<accession>A0A8J4EEA5</accession>
<dbReference type="RefSeq" id="WP_203932243.1">
    <property type="nucleotide sequence ID" value="NZ_BOPH01000100.1"/>
</dbReference>
<dbReference type="AlphaFoldDB" id="A0A8J4EEA5"/>
<evidence type="ECO:0000313" key="2">
    <source>
        <dbReference type="EMBL" id="GIJ72385.1"/>
    </source>
</evidence>
<evidence type="ECO:0000259" key="1">
    <source>
        <dbReference type="Pfam" id="PF14339"/>
    </source>
</evidence>
<dbReference type="InterPro" id="IPR025507">
    <property type="entry name" value="DUF4394"/>
</dbReference>
<feature type="domain" description="DUF4394" evidence="1">
    <location>
        <begin position="55"/>
        <end position="283"/>
    </location>
</feature>
<dbReference type="Proteomes" id="UP000635606">
    <property type="component" value="Unassembled WGS sequence"/>
</dbReference>
<evidence type="ECO:0000313" key="3">
    <source>
        <dbReference type="Proteomes" id="UP000635606"/>
    </source>
</evidence>
<proteinExistence type="predicted"/>
<dbReference type="EMBL" id="BOPH01000100">
    <property type="protein sequence ID" value="GIJ72385.1"/>
    <property type="molecule type" value="Genomic_DNA"/>
</dbReference>
<organism evidence="2 3">
    <name type="scientific">Virgisporangium ochraceum</name>
    <dbReference type="NCBI Taxonomy" id="65505"/>
    <lineage>
        <taxon>Bacteria</taxon>
        <taxon>Bacillati</taxon>
        <taxon>Actinomycetota</taxon>
        <taxon>Actinomycetes</taxon>
        <taxon>Micromonosporales</taxon>
        <taxon>Micromonosporaceae</taxon>
        <taxon>Virgisporangium</taxon>
    </lineage>
</organism>
<dbReference type="Pfam" id="PF14339">
    <property type="entry name" value="DUF4394"/>
    <property type="match status" value="1"/>
</dbReference>
<sequence length="288" mass="29973">MIKRWIVGGMIAALGVGGGAAGYALLGPDEPALFLASDYDETPRLRAIGLTADQRLVGFRVEKPSDTRNIGKVDGLTGDTRLVGIDYRVQDGKLYGVGEAGGVYQLGNNAKATKVSQLTVPLQGRAFGVDFNPAADRLRIVSDTGQNLRHDVNPKGVTVADTALSYPPAMTAPTGVVAAAYTNNDRSADTGTALYDLDVTMDQVAIQSPANSGQLVPTGKLGVDAASAGFDIYSMLRGDRTVEVYGFAAVTPATGSTAMYRVSLVTGQASKVGEFGVTVTDLALPLNQ</sequence>
<keyword evidence="3" id="KW-1185">Reference proteome</keyword>
<protein>
    <recommendedName>
        <fullName evidence="1">DUF4394 domain-containing protein</fullName>
    </recommendedName>
</protein>
<name>A0A8J4EEA5_9ACTN</name>
<gene>
    <name evidence="2" type="ORF">Voc01_073020</name>
</gene>
<comment type="caution">
    <text evidence="2">The sequence shown here is derived from an EMBL/GenBank/DDBJ whole genome shotgun (WGS) entry which is preliminary data.</text>
</comment>
<reference evidence="2" key="1">
    <citation type="submission" date="2021-01" db="EMBL/GenBank/DDBJ databases">
        <title>Whole genome shotgun sequence of Virgisporangium ochraceum NBRC 16418.</title>
        <authorList>
            <person name="Komaki H."/>
            <person name="Tamura T."/>
        </authorList>
    </citation>
    <scope>NUCLEOTIDE SEQUENCE</scope>
    <source>
        <strain evidence="2">NBRC 16418</strain>
    </source>
</reference>